<comment type="caution">
    <text evidence="1">The sequence shown here is derived from an EMBL/GenBank/DDBJ whole genome shotgun (WGS) entry which is preliminary data.</text>
</comment>
<gene>
    <name evidence="1" type="ORF">LNINA_LOCUS11007</name>
</gene>
<organism evidence="1 2">
    <name type="scientific">Leptosia nina</name>
    <dbReference type="NCBI Taxonomy" id="320188"/>
    <lineage>
        <taxon>Eukaryota</taxon>
        <taxon>Metazoa</taxon>
        <taxon>Ecdysozoa</taxon>
        <taxon>Arthropoda</taxon>
        <taxon>Hexapoda</taxon>
        <taxon>Insecta</taxon>
        <taxon>Pterygota</taxon>
        <taxon>Neoptera</taxon>
        <taxon>Endopterygota</taxon>
        <taxon>Lepidoptera</taxon>
        <taxon>Glossata</taxon>
        <taxon>Ditrysia</taxon>
        <taxon>Papilionoidea</taxon>
        <taxon>Pieridae</taxon>
        <taxon>Pierinae</taxon>
        <taxon>Leptosia</taxon>
    </lineage>
</organism>
<evidence type="ECO:0000313" key="1">
    <source>
        <dbReference type="EMBL" id="CAK1551912.1"/>
    </source>
</evidence>
<proteinExistence type="predicted"/>
<dbReference type="EMBL" id="CAVLEF010000132">
    <property type="protein sequence ID" value="CAK1551912.1"/>
    <property type="molecule type" value="Genomic_DNA"/>
</dbReference>
<sequence length="80" mass="8706">MRQTTMAHPVPAAAPPSPRFMRAVSSRHMHLTYGEEEKGIGISCIIERRPQTFAASRNILAVLPLSHHPETCGFAAANIA</sequence>
<reference evidence="1 2" key="1">
    <citation type="submission" date="2023-11" db="EMBL/GenBank/DDBJ databases">
        <authorList>
            <person name="Okamura Y."/>
        </authorList>
    </citation>
    <scope>NUCLEOTIDE SEQUENCE [LARGE SCALE GENOMIC DNA]</scope>
</reference>
<dbReference type="AlphaFoldDB" id="A0AAV1JTC8"/>
<dbReference type="Proteomes" id="UP001497472">
    <property type="component" value="Unassembled WGS sequence"/>
</dbReference>
<protein>
    <submittedName>
        <fullName evidence="1">Uncharacterized protein</fullName>
    </submittedName>
</protein>
<name>A0AAV1JTC8_9NEOP</name>
<accession>A0AAV1JTC8</accession>
<keyword evidence="2" id="KW-1185">Reference proteome</keyword>
<evidence type="ECO:0000313" key="2">
    <source>
        <dbReference type="Proteomes" id="UP001497472"/>
    </source>
</evidence>